<accession>A0ABW1UTV0</accession>
<dbReference type="InterPro" id="IPR004843">
    <property type="entry name" value="Calcineurin-like_PHP"/>
</dbReference>
<proteinExistence type="predicted"/>
<dbReference type="GO" id="GO:0004527">
    <property type="term" value="F:exonuclease activity"/>
    <property type="evidence" value="ECO:0007669"/>
    <property type="project" value="UniProtKB-KW"/>
</dbReference>
<feature type="domain" description="Calcineurin-like phosphoesterase" evidence="2">
    <location>
        <begin position="1"/>
        <end position="193"/>
    </location>
</feature>
<dbReference type="PANTHER" id="PTHR30337">
    <property type="entry name" value="COMPONENT OF ATP-DEPENDENT DSDNA EXONUCLEASE"/>
    <property type="match status" value="1"/>
</dbReference>
<dbReference type="InterPro" id="IPR014576">
    <property type="entry name" value="Pesterase_YhaO"/>
</dbReference>
<organism evidence="3 4">
    <name type="scientific">Companilactobacillus baiquanensis</name>
    <dbReference type="NCBI Taxonomy" id="2486005"/>
    <lineage>
        <taxon>Bacteria</taxon>
        <taxon>Bacillati</taxon>
        <taxon>Bacillota</taxon>
        <taxon>Bacilli</taxon>
        <taxon>Lactobacillales</taxon>
        <taxon>Lactobacillaceae</taxon>
        <taxon>Companilactobacillus</taxon>
    </lineage>
</organism>
<protein>
    <submittedName>
        <fullName evidence="3">Exonuclease SbcCD subunit D</fullName>
    </submittedName>
</protein>
<dbReference type="Gene3D" id="3.60.21.10">
    <property type="match status" value="1"/>
</dbReference>
<dbReference type="Pfam" id="PF00149">
    <property type="entry name" value="Metallophos"/>
    <property type="match status" value="1"/>
</dbReference>
<dbReference type="PIRSF" id="PIRSF033091">
    <property type="entry name" value="Pesterase_YhaO"/>
    <property type="match status" value="1"/>
</dbReference>
<keyword evidence="1" id="KW-0378">Hydrolase</keyword>
<gene>
    <name evidence="3" type="ORF">ACFP1F_00170</name>
</gene>
<reference evidence="4" key="1">
    <citation type="journal article" date="2019" name="Int. J. Syst. Evol. Microbiol.">
        <title>The Global Catalogue of Microorganisms (GCM) 10K type strain sequencing project: providing services to taxonomists for standard genome sequencing and annotation.</title>
        <authorList>
            <consortium name="The Broad Institute Genomics Platform"/>
            <consortium name="The Broad Institute Genome Sequencing Center for Infectious Disease"/>
            <person name="Wu L."/>
            <person name="Ma J."/>
        </authorList>
    </citation>
    <scope>NUCLEOTIDE SEQUENCE [LARGE SCALE GENOMIC DNA]</scope>
    <source>
        <strain evidence="4">CCM 8895</strain>
    </source>
</reference>
<dbReference type="InterPro" id="IPR041796">
    <property type="entry name" value="Mre11_N"/>
</dbReference>
<dbReference type="RefSeq" id="WP_125591431.1">
    <property type="nucleotide sequence ID" value="NZ_JBHSSN010000002.1"/>
</dbReference>
<comment type="caution">
    <text evidence="3">The sequence shown here is derived from an EMBL/GenBank/DDBJ whole genome shotgun (WGS) entry which is preliminary data.</text>
</comment>
<dbReference type="PANTHER" id="PTHR30337:SF7">
    <property type="entry name" value="PHOSPHOESTERASE"/>
    <property type="match status" value="1"/>
</dbReference>
<evidence type="ECO:0000259" key="2">
    <source>
        <dbReference type="Pfam" id="PF00149"/>
    </source>
</evidence>
<dbReference type="SUPFAM" id="SSF56300">
    <property type="entry name" value="Metallo-dependent phosphatases"/>
    <property type="match status" value="1"/>
</dbReference>
<evidence type="ECO:0000313" key="3">
    <source>
        <dbReference type="EMBL" id="MFC6322182.1"/>
    </source>
</evidence>
<evidence type="ECO:0000313" key="4">
    <source>
        <dbReference type="Proteomes" id="UP001596186"/>
    </source>
</evidence>
<name>A0ABW1UTV0_9LACO</name>
<dbReference type="EMBL" id="JBHSSN010000002">
    <property type="protein sequence ID" value="MFC6322182.1"/>
    <property type="molecule type" value="Genomic_DNA"/>
</dbReference>
<evidence type="ECO:0000256" key="1">
    <source>
        <dbReference type="ARBA" id="ARBA00022801"/>
    </source>
</evidence>
<keyword evidence="3" id="KW-0269">Exonuclease</keyword>
<keyword evidence="4" id="KW-1185">Reference proteome</keyword>
<sequence>MKFIHAADLHLDTPFSSISKFSKQLQENLKQSTYTVAKKVFKTAIDQQVDFIILAGDTFDDTDRSLEAQMFLRDEFEQLNNFGIKVYLIYGNHDYFRDNFSVINFPNNVTVFGKDVSTAELIADGLHVGITGFSYYQQHVNQNVVATYPSHGNFDYQIGILHAGVMDNNYSPFKISDLLSKGYDYWALGHIHKREILHEYPYIIYSGNTQGRNQNETGIKGFYLLEVKNKVTTAKFIPSSVYTWQNKSLNASEDETIDSLILKIKNLLLDKNNLVTIDINNAQKYAADVVKTIDRGELLTQFKDSPAILYKINLKYGRKSNLSEIDQKYWNESKEKTFDLNEIKDLDSRLYGNEVLRKHINQPEFLSHMEELVQNTINKKYNGE</sequence>
<dbReference type="CDD" id="cd00840">
    <property type="entry name" value="MPP_Mre11_N"/>
    <property type="match status" value="1"/>
</dbReference>
<dbReference type="InterPro" id="IPR029052">
    <property type="entry name" value="Metallo-depent_PP-like"/>
</dbReference>
<dbReference type="InterPro" id="IPR050535">
    <property type="entry name" value="DNA_Repair-Maintenance_Comp"/>
</dbReference>
<keyword evidence="3" id="KW-0540">Nuclease</keyword>
<dbReference type="Proteomes" id="UP001596186">
    <property type="component" value="Unassembled WGS sequence"/>
</dbReference>